<feature type="region of interest" description="Disordered" evidence="1">
    <location>
        <begin position="65"/>
        <end position="84"/>
    </location>
</feature>
<evidence type="ECO:0000256" key="1">
    <source>
        <dbReference type="SAM" id="MobiDB-lite"/>
    </source>
</evidence>
<sequence>MKAGYFFHGGNSLSIMRSVWKWIGLAGVAGVVAGGVLVARDQRKRRAYTPDEIRSRLHQKLAEYEADGFQSKSGSGSSSTANNR</sequence>
<dbReference type="EMBL" id="AP022613">
    <property type="protein sequence ID" value="BBZ41121.1"/>
    <property type="molecule type" value="Genomic_DNA"/>
</dbReference>
<reference evidence="3 4" key="1">
    <citation type="journal article" date="2019" name="Emerg. Microbes Infect.">
        <title>Comprehensive subspecies identification of 175 nontuberculous mycobacteria species based on 7547 genomic profiles.</title>
        <authorList>
            <person name="Matsumoto Y."/>
            <person name="Kinjo T."/>
            <person name="Motooka D."/>
            <person name="Nabeya D."/>
            <person name="Jung N."/>
            <person name="Uechi K."/>
            <person name="Horii T."/>
            <person name="Iida T."/>
            <person name="Fujita J."/>
            <person name="Nakamura S."/>
        </authorList>
    </citation>
    <scope>NUCLEOTIDE SEQUENCE [LARGE SCALE GENOMIC DNA]</scope>
    <source>
        <strain evidence="3 4">JCM 14738</strain>
    </source>
</reference>
<evidence type="ECO:0000313" key="4">
    <source>
        <dbReference type="Proteomes" id="UP000467385"/>
    </source>
</evidence>
<feature type="compositionally biased region" description="Low complexity" evidence="1">
    <location>
        <begin position="71"/>
        <end position="84"/>
    </location>
</feature>
<dbReference type="Proteomes" id="UP000467385">
    <property type="component" value="Chromosome"/>
</dbReference>
<evidence type="ECO:0000256" key="2">
    <source>
        <dbReference type="SAM" id="Phobius"/>
    </source>
</evidence>
<gene>
    <name evidence="3" type="ORF">MCNS_41840</name>
</gene>
<evidence type="ECO:0000313" key="3">
    <source>
        <dbReference type="EMBL" id="BBZ41121.1"/>
    </source>
</evidence>
<proteinExistence type="predicted"/>
<protein>
    <submittedName>
        <fullName evidence="3">Uncharacterized protein</fullName>
    </submittedName>
</protein>
<feature type="transmembrane region" description="Helical" evidence="2">
    <location>
        <begin position="20"/>
        <end position="39"/>
    </location>
</feature>
<keyword evidence="4" id="KW-1185">Reference proteome</keyword>
<keyword evidence="2" id="KW-0472">Membrane</keyword>
<accession>A0A7I7YJW1</accession>
<keyword evidence="2" id="KW-0812">Transmembrane</keyword>
<organism evidence="3 4">
    <name type="scientific">Mycobacterium conspicuum</name>
    <dbReference type="NCBI Taxonomy" id="44010"/>
    <lineage>
        <taxon>Bacteria</taxon>
        <taxon>Bacillati</taxon>
        <taxon>Actinomycetota</taxon>
        <taxon>Actinomycetes</taxon>
        <taxon>Mycobacteriales</taxon>
        <taxon>Mycobacteriaceae</taxon>
        <taxon>Mycobacterium</taxon>
    </lineage>
</organism>
<keyword evidence="2" id="KW-1133">Transmembrane helix</keyword>
<name>A0A7I7YJW1_9MYCO</name>
<dbReference type="AlphaFoldDB" id="A0A7I7YJW1"/>